<dbReference type="Pfam" id="PF14291">
    <property type="entry name" value="DUF4371"/>
    <property type="match status" value="1"/>
</dbReference>
<reference evidence="3 4" key="1">
    <citation type="submission" date="2024-09" db="EMBL/GenBank/DDBJ databases">
        <title>A chromosome-level genome assembly of Gray's grenadier anchovy, Coilia grayii.</title>
        <authorList>
            <person name="Fu Z."/>
        </authorList>
    </citation>
    <scope>NUCLEOTIDE SEQUENCE [LARGE SCALE GENOMIC DNA]</scope>
    <source>
        <strain evidence="3">G4</strain>
        <tissue evidence="3">Muscle</tissue>
    </source>
</reference>
<dbReference type="Proteomes" id="UP001591681">
    <property type="component" value="Unassembled WGS sequence"/>
</dbReference>
<dbReference type="InterPro" id="IPR012337">
    <property type="entry name" value="RNaseH-like_sf"/>
</dbReference>
<name>A0ABD1IYX4_9TELE</name>
<feature type="domain" description="HAT C-terminal dimerisation" evidence="1">
    <location>
        <begin position="637"/>
        <end position="688"/>
    </location>
</feature>
<protein>
    <recommendedName>
        <fullName evidence="5">Zinc finger MYM-type protein 1</fullName>
    </recommendedName>
</protein>
<evidence type="ECO:0000259" key="1">
    <source>
        <dbReference type="Pfam" id="PF05699"/>
    </source>
</evidence>
<dbReference type="PANTHER" id="PTHR45749:SF28">
    <property type="entry name" value="ZINC FINGER MYM-TYPE PROTEIN 1-LIKE-RELATED"/>
    <property type="match status" value="1"/>
</dbReference>
<organism evidence="3 4">
    <name type="scientific">Coilia grayii</name>
    <name type="common">Gray's grenadier anchovy</name>
    <dbReference type="NCBI Taxonomy" id="363190"/>
    <lineage>
        <taxon>Eukaryota</taxon>
        <taxon>Metazoa</taxon>
        <taxon>Chordata</taxon>
        <taxon>Craniata</taxon>
        <taxon>Vertebrata</taxon>
        <taxon>Euteleostomi</taxon>
        <taxon>Actinopterygii</taxon>
        <taxon>Neopterygii</taxon>
        <taxon>Teleostei</taxon>
        <taxon>Clupei</taxon>
        <taxon>Clupeiformes</taxon>
        <taxon>Clupeoidei</taxon>
        <taxon>Engraulidae</taxon>
        <taxon>Coilinae</taxon>
        <taxon>Coilia</taxon>
    </lineage>
</organism>
<dbReference type="InterPro" id="IPR008906">
    <property type="entry name" value="HATC_C_dom"/>
</dbReference>
<keyword evidence="4" id="KW-1185">Reference proteome</keyword>
<evidence type="ECO:0000313" key="3">
    <source>
        <dbReference type="EMBL" id="KAL2079824.1"/>
    </source>
</evidence>
<dbReference type="EMBL" id="JBHFQA010000022">
    <property type="protein sequence ID" value="KAL2079824.1"/>
    <property type="molecule type" value="Genomic_DNA"/>
</dbReference>
<dbReference type="SUPFAM" id="SSF53098">
    <property type="entry name" value="Ribonuclease H-like"/>
    <property type="match status" value="1"/>
</dbReference>
<dbReference type="AlphaFoldDB" id="A0ABD1IYX4"/>
<sequence length="717" mass="81404">MCETTSGIAMNSIEFLSKNLFERLSLGDKLAIKQLGPDKPDIQIAQPTKDRGKTYIRTFSRGWYEKKKWLCGCFKRNTVFCFPCLLFRSSVCTGQGDVWSTTGVCDLKHFSERAKKHEQSKAHLQCAMKLAMLGQVNIATQLDEGYHVSVRNHNKEVDNNRHILSKLIDCIKFCGAFELALRGHDESGSSENPGVFLGLVDLVASLDSAMRDHLDTATVFKGTSNRIQNELLDCMLDVMQGHIIQDLKNTDFLAVQADETTDVSTHCQFVIVFRYIDKANTLQERFFSFKQIDGVTTAEAISKVLLQQLGVVCSAENDVDRERLIAQTFDGASVMRGGTGGVRRKIQDLYPNAHFIHCYAHQLNLVMQQAVSSVASVRGFFSDICGFCSFFSRSPKRTATLDNIVARRLPRISQTRWNFHSRAVSTVYENKDVLLECFKTIRESPEFDSTSIREANGYCRMLTDKQFLFFLELFNTILSRVDILFAQLQRRQIDIVHGQRVPENFVNSMANVRDSVPSIYAQYITDTPQRGGAPNLQRIGYEVCDTVIANAKDRFQFTGHLAAAVLVDSARFPEFAGNFPKEVLAKAIHAYPVLNNARSQTELGLIYENPDFRAYSSAMALFQLFCKNNLMEVFSETLKLLRIIITTPMTTAESERCFSTLKRIKTFLRNTMAQDRLNALAMLSIEKRLTHDIPDFNRLVIEKFAHMKDRRAKFLYK</sequence>
<gene>
    <name evidence="3" type="ORF">ACEWY4_025568</name>
</gene>
<comment type="caution">
    <text evidence="3">The sequence shown here is derived from an EMBL/GenBank/DDBJ whole genome shotgun (WGS) entry which is preliminary data.</text>
</comment>
<dbReference type="PANTHER" id="PTHR45749">
    <property type="match status" value="1"/>
</dbReference>
<evidence type="ECO:0000313" key="4">
    <source>
        <dbReference type="Proteomes" id="UP001591681"/>
    </source>
</evidence>
<dbReference type="InterPro" id="IPR025398">
    <property type="entry name" value="DUF4371"/>
</dbReference>
<accession>A0ABD1IYX4</accession>
<evidence type="ECO:0008006" key="5">
    <source>
        <dbReference type="Google" id="ProtNLM"/>
    </source>
</evidence>
<dbReference type="Pfam" id="PF05699">
    <property type="entry name" value="Dimer_Tnp_hAT"/>
    <property type="match status" value="1"/>
</dbReference>
<feature type="domain" description="DUF4371" evidence="2">
    <location>
        <begin position="159"/>
        <end position="338"/>
    </location>
</feature>
<evidence type="ECO:0000259" key="2">
    <source>
        <dbReference type="Pfam" id="PF14291"/>
    </source>
</evidence>
<proteinExistence type="predicted"/>